<dbReference type="EC" id="2.4.1.227" evidence="10"/>
<evidence type="ECO:0000256" key="5">
    <source>
        <dbReference type="ARBA" id="ARBA00022960"/>
    </source>
</evidence>
<gene>
    <name evidence="10" type="primary">murG</name>
    <name evidence="13" type="ORF">UR93_C0006G0023</name>
</gene>
<dbReference type="GO" id="GO:0005975">
    <property type="term" value="P:carbohydrate metabolic process"/>
    <property type="evidence" value="ECO:0007669"/>
    <property type="project" value="InterPro"/>
</dbReference>
<evidence type="ECO:0000256" key="7">
    <source>
        <dbReference type="ARBA" id="ARBA00023136"/>
    </source>
</evidence>
<keyword evidence="8 10" id="KW-0131">Cell cycle</keyword>
<dbReference type="GO" id="GO:0051991">
    <property type="term" value="F:UDP-N-acetyl-D-glucosamine:N-acetylmuramoyl-L-alanyl-D-glutamyl-meso-2,6-diaminopimelyl-D-alanyl-D-alanine-diphosphoundecaprenol 4-beta-N-acetylglucosaminlytransferase activity"/>
    <property type="evidence" value="ECO:0007669"/>
    <property type="project" value="RHEA"/>
</dbReference>
<keyword evidence="5 10" id="KW-0133">Cell shape</keyword>
<dbReference type="STRING" id="1618333.UR93_C0006G0023"/>
<dbReference type="Pfam" id="PF03033">
    <property type="entry name" value="Glyco_transf_28"/>
    <property type="match status" value="1"/>
</dbReference>
<evidence type="ECO:0000256" key="9">
    <source>
        <dbReference type="ARBA" id="ARBA00023316"/>
    </source>
</evidence>
<dbReference type="GO" id="GO:0005886">
    <property type="term" value="C:plasma membrane"/>
    <property type="evidence" value="ECO:0007669"/>
    <property type="project" value="UniProtKB-SubCell"/>
</dbReference>
<keyword evidence="4 10" id="KW-0808">Transferase</keyword>
<reference evidence="13 14" key="1">
    <citation type="journal article" date="2015" name="Nature">
        <title>rRNA introns, odd ribosomes, and small enigmatic genomes across a large radiation of phyla.</title>
        <authorList>
            <person name="Brown C.T."/>
            <person name="Hug L.A."/>
            <person name="Thomas B.C."/>
            <person name="Sharon I."/>
            <person name="Castelle C.J."/>
            <person name="Singh A."/>
            <person name="Wilkins M.J."/>
            <person name="Williams K.H."/>
            <person name="Banfield J.F."/>
        </authorList>
    </citation>
    <scope>NUCLEOTIDE SEQUENCE [LARGE SCALE GENOMIC DNA]</scope>
</reference>
<sequence>MNKKIKILASGGGTVSHTIPLLEVLKKLDTNKYEILYVVSEDGPERKLVNGVVKFQKILVGKIYRSLNWLNIVNISKNIIGLIQAKIIFLSYKPDLVICKGGYVTLPIIFWSYIFKKDLIIHESDSVLGLANKLASKRAKKILTAFDKKYYPNKLADKIEVCGIPLRSEFLRELEYKSDQKIKNILIIGGSQGAESLNNFVVNNLEKFIQNKIKIIHIWGEKNAEEADHFISNLSEEQKKYYNHYLYIDKNIAQIIANATLVISRLGATIMAELSALKKATVFVPYPYASQNHQEQNGKIITATDSGLVINDNQLESKIDQIIKLINDKRTLIKYENNIGKLMPKKSIEKFIQIIEETINVEK</sequence>
<evidence type="ECO:0000256" key="4">
    <source>
        <dbReference type="ARBA" id="ARBA00022679"/>
    </source>
</evidence>
<feature type="domain" description="Glycosyltransferase family 28 N-terminal" evidence="11">
    <location>
        <begin position="7"/>
        <end position="143"/>
    </location>
</feature>
<evidence type="ECO:0000259" key="12">
    <source>
        <dbReference type="Pfam" id="PF04101"/>
    </source>
</evidence>
<feature type="domain" description="Glycosyl transferase family 28 C-terminal" evidence="12">
    <location>
        <begin position="185"/>
        <end position="348"/>
    </location>
</feature>
<dbReference type="PANTHER" id="PTHR21015">
    <property type="entry name" value="UDP-N-ACETYLGLUCOSAMINE--N-ACETYLMURAMYL-(PENTAPEPTIDE) PYROPHOSPHORYL-UNDECAPRENOL N-ACETYLGLUCOSAMINE TRANSFERASE 1"/>
    <property type="match status" value="1"/>
</dbReference>
<dbReference type="CDD" id="cd03785">
    <property type="entry name" value="GT28_MurG"/>
    <property type="match status" value="1"/>
</dbReference>
<dbReference type="GO" id="GO:0008360">
    <property type="term" value="P:regulation of cell shape"/>
    <property type="evidence" value="ECO:0007669"/>
    <property type="project" value="UniProtKB-KW"/>
</dbReference>
<feature type="binding site" evidence="10">
    <location>
        <position position="167"/>
    </location>
    <ligand>
        <name>UDP-N-acetyl-alpha-D-glucosamine</name>
        <dbReference type="ChEBI" id="CHEBI:57705"/>
    </ligand>
</feature>
<comment type="caution">
    <text evidence="13">The sequence shown here is derived from an EMBL/GenBank/DDBJ whole genome shotgun (WGS) entry which is preliminary data.</text>
</comment>
<feature type="binding site" evidence="10">
    <location>
        <position position="191"/>
    </location>
    <ligand>
        <name>UDP-N-acetyl-alpha-D-glucosamine</name>
        <dbReference type="ChEBI" id="CHEBI:57705"/>
    </ligand>
</feature>
<keyword evidence="7 10" id="KW-0472">Membrane</keyword>
<feature type="binding site" evidence="10">
    <location>
        <position position="294"/>
    </location>
    <ligand>
        <name>UDP-N-acetyl-alpha-D-glucosamine</name>
        <dbReference type="ChEBI" id="CHEBI:57705"/>
    </ligand>
</feature>
<evidence type="ECO:0000313" key="13">
    <source>
        <dbReference type="EMBL" id="KKP88890.1"/>
    </source>
</evidence>
<dbReference type="HAMAP" id="MF_00033">
    <property type="entry name" value="MurG"/>
    <property type="match status" value="1"/>
</dbReference>
<dbReference type="InterPro" id="IPR006009">
    <property type="entry name" value="GlcNAc_MurG"/>
</dbReference>
<dbReference type="AlphaFoldDB" id="A0A0G0FN70"/>
<dbReference type="GO" id="GO:0050511">
    <property type="term" value="F:undecaprenyldiphospho-muramoylpentapeptide beta-N-acetylglucosaminyltransferase activity"/>
    <property type="evidence" value="ECO:0007669"/>
    <property type="project" value="UniProtKB-UniRule"/>
</dbReference>
<comment type="catalytic activity">
    <reaction evidence="10">
        <text>di-trans,octa-cis-undecaprenyl diphospho-N-acetyl-alpha-D-muramoyl-L-alanyl-D-glutamyl-meso-2,6-diaminopimeloyl-D-alanyl-D-alanine + UDP-N-acetyl-alpha-D-glucosamine = di-trans,octa-cis-undecaprenyl diphospho-[N-acetyl-alpha-D-glucosaminyl-(1-&gt;4)]-N-acetyl-alpha-D-muramoyl-L-alanyl-D-glutamyl-meso-2,6-diaminopimeloyl-D-alanyl-D-alanine + UDP + H(+)</text>
        <dbReference type="Rhea" id="RHEA:31227"/>
        <dbReference type="ChEBI" id="CHEBI:15378"/>
        <dbReference type="ChEBI" id="CHEBI:57705"/>
        <dbReference type="ChEBI" id="CHEBI:58223"/>
        <dbReference type="ChEBI" id="CHEBI:61387"/>
        <dbReference type="ChEBI" id="CHEBI:61388"/>
        <dbReference type="EC" id="2.4.1.227"/>
    </reaction>
</comment>
<evidence type="ECO:0000313" key="14">
    <source>
        <dbReference type="Proteomes" id="UP000034316"/>
    </source>
</evidence>
<dbReference type="EMBL" id="LBRB01000006">
    <property type="protein sequence ID" value="KKP88890.1"/>
    <property type="molecule type" value="Genomic_DNA"/>
</dbReference>
<dbReference type="GO" id="GO:0051301">
    <property type="term" value="P:cell division"/>
    <property type="evidence" value="ECO:0007669"/>
    <property type="project" value="UniProtKB-KW"/>
</dbReference>
<comment type="function">
    <text evidence="10">Cell wall formation. Catalyzes the transfer of a GlcNAc subunit on undecaprenyl-pyrophosphoryl-MurNAc-pentapeptide (lipid intermediate I) to form undecaprenyl-pyrophosphoryl-MurNAc-(pentapeptide)GlcNAc (lipid intermediate II).</text>
</comment>
<keyword evidence="1 10" id="KW-1003">Cell membrane</keyword>
<dbReference type="InterPro" id="IPR007235">
    <property type="entry name" value="Glyco_trans_28_C"/>
</dbReference>
<evidence type="ECO:0000256" key="8">
    <source>
        <dbReference type="ARBA" id="ARBA00023306"/>
    </source>
</evidence>
<keyword evidence="3 10" id="KW-0328">Glycosyltransferase</keyword>
<dbReference type="Gene3D" id="3.40.50.2000">
    <property type="entry name" value="Glycogen Phosphorylase B"/>
    <property type="match status" value="2"/>
</dbReference>
<organism evidence="13 14">
    <name type="scientific">Berkelbacteria bacterium GW2011_GWA2_35_9</name>
    <dbReference type="NCBI Taxonomy" id="1618333"/>
    <lineage>
        <taxon>Bacteria</taxon>
        <taxon>Candidatus Berkelbacteria</taxon>
    </lineage>
</organism>
<keyword evidence="9 10" id="KW-0961">Cell wall biogenesis/degradation</keyword>
<dbReference type="Proteomes" id="UP000034316">
    <property type="component" value="Unassembled WGS sequence"/>
</dbReference>
<evidence type="ECO:0000256" key="3">
    <source>
        <dbReference type="ARBA" id="ARBA00022676"/>
    </source>
</evidence>
<comment type="caution">
    <text evidence="10">Lacks conserved residue(s) required for the propagation of feature annotation.</text>
</comment>
<dbReference type="InterPro" id="IPR004276">
    <property type="entry name" value="GlycoTrans_28_N"/>
</dbReference>
<evidence type="ECO:0000259" key="11">
    <source>
        <dbReference type="Pfam" id="PF03033"/>
    </source>
</evidence>
<proteinExistence type="inferred from homology"/>
<comment type="pathway">
    <text evidence="10">Cell wall biogenesis; peptidoglycan biosynthesis.</text>
</comment>
<dbReference type="Pfam" id="PF04101">
    <property type="entry name" value="Glyco_tran_28_C"/>
    <property type="match status" value="1"/>
</dbReference>
<evidence type="ECO:0000256" key="1">
    <source>
        <dbReference type="ARBA" id="ARBA00022475"/>
    </source>
</evidence>
<comment type="subcellular location">
    <subcellularLocation>
        <location evidence="10">Cell membrane</location>
        <topology evidence="10">Peripheral membrane protein</topology>
        <orientation evidence="10">Cytoplasmic side</orientation>
    </subcellularLocation>
</comment>
<keyword evidence="6 10" id="KW-0573">Peptidoglycan synthesis</keyword>
<dbReference type="UniPathway" id="UPA00219"/>
<dbReference type="GO" id="GO:0009252">
    <property type="term" value="P:peptidoglycan biosynthetic process"/>
    <property type="evidence" value="ECO:0007669"/>
    <property type="project" value="UniProtKB-UniRule"/>
</dbReference>
<protein>
    <recommendedName>
        <fullName evidence="10">UDP-N-acetylglucosamine--N-acetylmuramyl-(pentapeptide) pyrophosphoryl-undecaprenol N-acetylglucosamine transferase</fullName>
        <ecNumber evidence="10">2.4.1.227</ecNumber>
    </recommendedName>
    <alternativeName>
        <fullName evidence="10">Undecaprenyl-PP-MurNAc-pentapeptide-UDPGlcNAc GlcNAc transferase</fullName>
    </alternativeName>
</protein>
<keyword evidence="2 10" id="KW-0132">Cell division</keyword>
<dbReference type="PANTHER" id="PTHR21015:SF22">
    <property type="entry name" value="GLYCOSYLTRANSFERASE"/>
    <property type="match status" value="1"/>
</dbReference>
<name>A0A0G0FN70_9BACT</name>
<evidence type="ECO:0000256" key="10">
    <source>
        <dbReference type="HAMAP-Rule" id="MF_00033"/>
    </source>
</evidence>
<dbReference type="GO" id="GO:0071555">
    <property type="term" value="P:cell wall organization"/>
    <property type="evidence" value="ECO:0007669"/>
    <property type="project" value="UniProtKB-KW"/>
</dbReference>
<comment type="similarity">
    <text evidence="10">Belongs to the glycosyltransferase 28 family. MurG subfamily.</text>
</comment>
<dbReference type="SUPFAM" id="SSF53756">
    <property type="entry name" value="UDP-Glycosyltransferase/glycogen phosphorylase"/>
    <property type="match status" value="1"/>
</dbReference>
<evidence type="ECO:0000256" key="6">
    <source>
        <dbReference type="ARBA" id="ARBA00022984"/>
    </source>
</evidence>
<evidence type="ECO:0000256" key="2">
    <source>
        <dbReference type="ARBA" id="ARBA00022618"/>
    </source>
</evidence>
<accession>A0A0G0FN70</accession>